<evidence type="ECO:0000313" key="2">
    <source>
        <dbReference type="EMBL" id="CAG9705852.1"/>
    </source>
</evidence>
<evidence type="ECO:0000313" key="1">
    <source>
        <dbReference type="EMBL" id="CAG9705754.1"/>
    </source>
</evidence>
<evidence type="ECO:0000313" key="4">
    <source>
        <dbReference type="Proteomes" id="UP000789738"/>
    </source>
</evidence>
<sequence>MKKIIIECSSCKGTGLYKGVSERDNCAVVCSVCNGTGKVDFFYNEFEGRKKRTDVKRVFKHSCGYIQSDEDVTTEDGKIIKFSQGGCSYEEWLNGEEPKPVEDLYCPYVWDNTGMGHEPLNDCKEYCGFGSISNCKKYNCKEECWKKLKALKNDLETLESEFLLVGYSQDSINEIKNSNYAKTIRKQIENLESEKSYWGENQ</sequence>
<name>A0AA86MRT8_9CLOT</name>
<comment type="caution">
    <text evidence="2">The sequence shown here is derived from an EMBL/GenBank/DDBJ whole genome shotgun (WGS) entry which is preliminary data.</text>
</comment>
<reference evidence="2" key="1">
    <citation type="submission" date="2021-10" db="EMBL/GenBank/DDBJ databases">
        <authorList>
            <person name="Mesa V."/>
        </authorList>
    </citation>
    <scope>NUCLEOTIDE SEQUENCE</scope>
    <source>
        <strain evidence="2">CC3_PB</strain>
    </source>
</reference>
<organism evidence="2 4">
    <name type="scientific">Clostridium neonatale</name>
    <dbReference type="NCBI Taxonomy" id="137838"/>
    <lineage>
        <taxon>Bacteria</taxon>
        <taxon>Bacillati</taxon>
        <taxon>Bacillota</taxon>
        <taxon>Clostridia</taxon>
        <taxon>Eubacteriales</taxon>
        <taxon>Clostridiaceae</taxon>
        <taxon>Clostridium</taxon>
    </lineage>
</organism>
<dbReference type="EMBL" id="CAKJVE010000004">
    <property type="protein sequence ID" value="CAG9705754.1"/>
    <property type="molecule type" value="Genomic_DNA"/>
</dbReference>
<protein>
    <submittedName>
        <fullName evidence="2">Uncharacterized protein</fullName>
    </submittedName>
</protein>
<dbReference type="InterPro" id="IPR036410">
    <property type="entry name" value="HSP_DnaJ_Cys-rich_dom_sf"/>
</dbReference>
<dbReference type="EMBL" id="CAKJVE010000004">
    <property type="protein sequence ID" value="CAG9705852.1"/>
    <property type="molecule type" value="Genomic_DNA"/>
</dbReference>
<proteinExistence type="predicted"/>
<dbReference type="Gene3D" id="6.20.20.10">
    <property type="match status" value="1"/>
</dbReference>
<dbReference type="EMBL" id="CAMTCP010000011">
    <property type="protein sequence ID" value="CAI3539433.1"/>
    <property type="molecule type" value="Genomic_DNA"/>
</dbReference>
<evidence type="ECO:0000313" key="3">
    <source>
        <dbReference type="EMBL" id="CAI3539433.1"/>
    </source>
</evidence>
<dbReference type="Proteomes" id="UP000789738">
    <property type="component" value="Unassembled WGS sequence"/>
</dbReference>
<reference evidence="3" key="2">
    <citation type="submission" date="2022-10" db="EMBL/GenBank/DDBJ databases">
        <authorList>
            <person name="Aires J."/>
            <person name="Mesa V."/>
        </authorList>
    </citation>
    <scope>NUCLEOTIDE SEQUENCE</scope>
    <source>
        <strain evidence="3">Clostridium neonatale JD116</strain>
    </source>
</reference>
<accession>A0AA86MRT8</accession>
<dbReference type="RefSeq" id="WP_210885828.1">
    <property type="nucleotide sequence ID" value="NZ_CAKJVE010000004.1"/>
</dbReference>
<dbReference type="AlphaFoldDB" id="A0AA86MRT8"/>
<dbReference type="SUPFAM" id="SSF57938">
    <property type="entry name" value="DnaJ/Hsp40 cysteine-rich domain"/>
    <property type="match status" value="1"/>
</dbReference>
<gene>
    <name evidence="3" type="ORF">CNEO2_100083</name>
    <name evidence="1" type="ORF">CNEO_42041</name>
    <name evidence="2" type="ORF">CNEO_42115</name>
</gene>
<dbReference type="Proteomes" id="UP001189143">
    <property type="component" value="Unassembled WGS sequence"/>
</dbReference>